<dbReference type="SUPFAM" id="SSF51182">
    <property type="entry name" value="RmlC-like cupins"/>
    <property type="match status" value="2"/>
</dbReference>
<name>A0A840IBV6_9ACTN</name>
<gene>
    <name evidence="2" type="ORF">BDZ31_000993</name>
</gene>
<feature type="domain" description="ChrR-like cupin" evidence="1">
    <location>
        <begin position="20"/>
        <end position="103"/>
    </location>
</feature>
<evidence type="ECO:0000313" key="3">
    <source>
        <dbReference type="Proteomes" id="UP000585272"/>
    </source>
</evidence>
<dbReference type="RefSeq" id="WP_183339572.1">
    <property type="nucleotide sequence ID" value="NZ_JACHNU010000001.1"/>
</dbReference>
<dbReference type="AlphaFoldDB" id="A0A840IBV6"/>
<dbReference type="Pfam" id="PF12973">
    <property type="entry name" value="Cupin_7"/>
    <property type="match status" value="1"/>
</dbReference>
<dbReference type="InterPro" id="IPR014710">
    <property type="entry name" value="RmlC-like_jellyroll"/>
</dbReference>
<dbReference type="Gene3D" id="2.60.120.10">
    <property type="entry name" value="Jelly Rolls"/>
    <property type="match status" value="1"/>
</dbReference>
<evidence type="ECO:0000313" key="2">
    <source>
        <dbReference type="EMBL" id="MBB4661420.1"/>
    </source>
</evidence>
<evidence type="ECO:0000259" key="1">
    <source>
        <dbReference type="Pfam" id="PF12973"/>
    </source>
</evidence>
<dbReference type="InterPro" id="IPR025979">
    <property type="entry name" value="ChrR-like_cupin_dom"/>
</dbReference>
<protein>
    <recommendedName>
        <fullName evidence="1">ChrR-like cupin domain-containing protein</fullName>
    </recommendedName>
</protein>
<dbReference type="EMBL" id="JACHNU010000001">
    <property type="protein sequence ID" value="MBB4661420.1"/>
    <property type="molecule type" value="Genomic_DNA"/>
</dbReference>
<proteinExistence type="predicted"/>
<sequence>MPKELTRLYPEDIARLDPTPMPGWDGVEQRLLARDPDNGSVTARVDVRAGAAVETASSEGWRETFVLAGALLLDGRSFAAGAYLCRPPGEGEQAVAAEEGAVVLQLREVNGALDKPAVALTAEEVDALPWTQKPDGTPGQAFEKILTRGPSGSFARVLRLDGVTPGVALHTYDEDCLVLAGACRVGDETHVAGTYTFNPAGTPHGPFAFIEPLRCVEFANHPPEATTAADSET</sequence>
<dbReference type="Proteomes" id="UP000585272">
    <property type="component" value="Unassembled WGS sequence"/>
</dbReference>
<keyword evidence="3" id="KW-1185">Reference proteome</keyword>
<comment type="caution">
    <text evidence="2">The sequence shown here is derived from an EMBL/GenBank/DDBJ whole genome shotgun (WGS) entry which is preliminary data.</text>
</comment>
<accession>A0A840IBV6</accession>
<reference evidence="2 3" key="1">
    <citation type="submission" date="2020-08" db="EMBL/GenBank/DDBJ databases">
        <title>Genomic Encyclopedia of Archaeal and Bacterial Type Strains, Phase II (KMG-II): from individual species to whole genera.</title>
        <authorList>
            <person name="Goeker M."/>
        </authorList>
    </citation>
    <scope>NUCLEOTIDE SEQUENCE [LARGE SCALE GENOMIC DNA]</scope>
    <source>
        <strain evidence="2 3">DSM 23288</strain>
    </source>
</reference>
<organism evidence="2 3">
    <name type="scientific">Conexibacter arvalis</name>
    <dbReference type="NCBI Taxonomy" id="912552"/>
    <lineage>
        <taxon>Bacteria</taxon>
        <taxon>Bacillati</taxon>
        <taxon>Actinomycetota</taxon>
        <taxon>Thermoleophilia</taxon>
        <taxon>Solirubrobacterales</taxon>
        <taxon>Conexibacteraceae</taxon>
        <taxon>Conexibacter</taxon>
    </lineage>
</organism>
<dbReference type="InterPro" id="IPR011051">
    <property type="entry name" value="RmlC_Cupin_sf"/>
</dbReference>